<sequence length="97" mass="10249">MPTDTRPHQNEKRPAPRPQLPLRRLFLLTVLTAAFAFALQAILAVTGAPAGEALIRLAIPLAAAAVIFFGLRPSPTAGRTRLAVMVGVALFLLGLAL</sequence>
<reference evidence="2" key="1">
    <citation type="journal article" date="2015" name="Nature">
        <title>Complex archaea that bridge the gap between prokaryotes and eukaryotes.</title>
        <authorList>
            <person name="Spang A."/>
            <person name="Saw J.H."/>
            <person name="Jorgensen S.L."/>
            <person name="Zaremba-Niedzwiedzka K."/>
            <person name="Martijn J."/>
            <person name="Lind A.E."/>
            <person name="van Eijk R."/>
            <person name="Schleper C."/>
            <person name="Guy L."/>
            <person name="Ettema T.J."/>
        </authorList>
    </citation>
    <scope>NUCLEOTIDE SEQUENCE</scope>
</reference>
<feature type="transmembrane region" description="Helical" evidence="1">
    <location>
        <begin position="25"/>
        <end position="47"/>
    </location>
</feature>
<keyword evidence="1" id="KW-1133">Transmembrane helix</keyword>
<organism evidence="2">
    <name type="scientific">marine sediment metagenome</name>
    <dbReference type="NCBI Taxonomy" id="412755"/>
    <lineage>
        <taxon>unclassified sequences</taxon>
        <taxon>metagenomes</taxon>
        <taxon>ecological metagenomes</taxon>
    </lineage>
</organism>
<name>A0A0F8ZUF9_9ZZZZ</name>
<evidence type="ECO:0000256" key="1">
    <source>
        <dbReference type="SAM" id="Phobius"/>
    </source>
</evidence>
<feature type="transmembrane region" description="Helical" evidence="1">
    <location>
        <begin position="53"/>
        <end position="71"/>
    </location>
</feature>
<comment type="caution">
    <text evidence="2">The sequence shown here is derived from an EMBL/GenBank/DDBJ whole genome shotgun (WGS) entry which is preliminary data.</text>
</comment>
<dbReference type="AlphaFoldDB" id="A0A0F8ZUF9"/>
<evidence type="ECO:0000313" key="2">
    <source>
        <dbReference type="EMBL" id="KKK70049.1"/>
    </source>
</evidence>
<gene>
    <name evidence="2" type="ORF">LCGC14_2927890</name>
</gene>
<dbReference type="EMBL" id="LAZR01058367">
    <property type="protein sequence ID" value="KKK70049.1"/>
    <property type="molecule type" value="Genomic_DNA"/>
</dbReference>
<proteinExistence type="predicted"/>
<feature type="transmembrane region" description="Helical" evidence="1">
    <location>
        <begin position="78"/>
        <end position="96"/>
    </location>
</feature>
<keyword evidence="1" id="KW-0472">Membrane</keyword>
<accession>A0A0F8ZUF9</accession>
<keyword evidence="1" id="KW-0812">Transmembrane</keyword>
<protein>
    <submittedName>
        <fullName evidence="2">Uncharacterized protein</fullName>
    </submittedName>
</protein>